<evidence type="ECO:0000259" key="5">
    <source>
        <dbReference type="PROSITE" id="PS51462"/>
    </source>
</evidence>
<dbReference type="KEGG" id="sgrg:L0C25_14430"/>
<evidence type="ECO:0000313" key="6">
    <source>
        <dbReference type="EMBL" id="UYM03736.1"/>
    </source>
</evidence>
<dbReference type="SUPFAM" id="SSF55811">
    <property type="entry name" value="Nudix"/>
    <property type="match status" value="1"/>
</dbReference>
<dbReference type="Pfam" id="PF00293">
    <property type="entry name" value="NUDIX"/>
    <property type="match status" value="1"/>
</dbReference>
<dbReference type="GO" id="GO:0016787">
    <property type="term" value="F:hydrolase activity"/>
    <property type="evidence" value="ECO:0007669"/>
    <property type="project" value="UniProtKB-KW"/>
</dbReference>
<dbReference type="Proteomes" id="UP001164390">
    <property type="component" value="Chromosome"/>
</dbReference>
<accession>A0AA46TE98</accession>
<sequence>MSEESHPVRRQRVAAYARVIRDGAVLLTRISRRGHPAGAWTLPGGGVDHGESPRDALVREVYEETGLRAEVGALLDVHDTHFTGMAPTGTLEDYHGIHLVFAATVPDDEPLRVTETDGTTDAVRWVRLADVADQPVLEVVGFALGLSDPSLSGSSPSDPPDLSRL</sequence>
<dbReference type="AlphaFoldDB" id="A0AA46TE98"/>
<dbReference type="PRINTS" id="PR00502">
    <property type="entry name" value="NUDIXFAMILY"/>
</dbReference>
<dbReference type="PANTHER" id="PTHR43046:SF14">
    <property type="entry name" value="MUTT_NUDIX FAMILY PROTEIN"/>
    <property type="match status" value="1"/>
</dbReference>
<dbReference type="InterPro" id="IPR015797">
    <property type="entry name" value="NUDIX_hydrolase-like_dom_sf"/>
</dbReference>
<dbReference type="Gene3D" id="3.90.79.10">
    <property type="entry name" value="Nucleoside Triphosphate Pyrophosphohydrolase"/>
    <property type="match status" value="1"/>
</dbReference>
<feature type="domain" description="Nudix hydrolase" evidence="5">
    <location>
        <begin position="10"/>
        <end position="148"/>
    </location>
</feature>
<keyword evidence="7" id="KW-1185">Reference proteome</keyword>
<reference evidence="6" key="1">
    <citation type="submission" date="2022-01" db="EMBL/GenBank/DDBJ databases">
        <title>Nocardioidaceae gen. sp. A5X3R13.</title>
        <authorList>
            <person name="Lopez Marin M.A."/>
            <person name="Uhlik O."/>
        </authorList>
    </citation>
    <scope>NUCLEOTIDE SEQUENCE</scope>
    <source>
        <strain evidence="6">A5X3R13</strain>
    </source>
</reference>
<name>A0AA46TE98_9ACTN</name>
<evidence type="ECO:0000313" key="7">
    <source>
        <dbReference type="Proteomes" id="UP001164390"/>
    </source>
</evidence>
<proteinExistence type="inferred from homology"/>
<dbReference type="InterPro" id="IPR020084">
    <property type="entry name" value="NUDIX_hydrolase_CS"/>
</dbReference>
<dbReference type="PROSITE" id="PS00893">
    <property type="entry name" value="NUDIX_BOX"/>
    <property type="match status" value="1"/>
</dbReference>
<evidence type="ECO:0000256" key="1">
    <source>
        <dbReference type="ARBA" id="ARBA00001946"/>
    </source>
</evidence>
<dbReference type="InterPro" id="IPR000086">
    <property type="entry name" value="NUDIX_hydrolase_dom"/>
</dbReference>
<dbReference type="RefSeq" id="WP_271632376.1">
    <property type="nucleotide sequence ID" value="NZ_CP094970.1"/>
</dbReference>
<evidence type="ECO:0000256" key="3">
    <source>
        <dbReference type="ARBA" id="ARBA00022801"/>
    </source>
</evidence>
<protein>
    <submittedName>
        <fullName evidence="6">NUDIX domain-containing protein</fullName>
    </submittedName>
</protein>
<dbReference type="PROSITE" id="PS51462">
    <property type="entry name" value="NUDIX"/>
    <property type="match status" value="1"/>
</dbReference>
<comment type="cofactor">
    <cofactor evidence="1">
        <name>Mg(2+)</name>
        <dbReference type="ChEBI" id="CHEBI:18420"/>
    </cofactor>
</comment>
<organism evidence="6 7">
    <name type="scientific">Solicola gregarius</name>
    <dbReference type="NCBI Taxonomy" id="2908642"/>
    <lineage>
        <taxon>Bacteria</taxon>
        <taxon>Bacillati</taxon>
        <taxon>Actinomycetota</taxon>
        <taxon>Actinomycetes</taxon>
        <taxon>Propionibacteriales</taxon>
        <taxon>Nocardioidaceae</taxon>
        <taxon>Solicola</taxon>
    </lineage>
</organism>
<dbReference type="PANTHER" id="PTHR43046">
    <property type="entry name" value="GDP-MANNOSE MANNOSYL HYDROLASE"/>
    <property type="match status" value="1"/>
</dbReference>
<comment type="similarity">
    <text evidence="2 4">Belongs to the Nudix hydrolase family.</text>
</comment>
<gene>
    <name evidence="6" type="ORF">L0C25_14430</name>
</gene>
<keyword evidence="3 4" id="KW-0378">Hydrolase</keyword>
<dbReference type="EMBL" id="CP094970">
    <property type="protein sequence ID" value="UYM03736.1"/>
    <property type="molecule type" value="Genomic_DNA"/>
</dbReference>
<evidence type="ECO:0000256" key="2">
    <source>
        <dbReference type="ARBA" id="ARBA00005582"/>
    </source>
</evidence>
<evidence type="ECO:0000256" key="4">
    <source>
        <dbReference type="RuleBase" id="RU003476"/>
    </source>
</evidence>
<dbReference type="InterPro" id="IPR020476">
    <property type="entry name" value="Nudix_hydrolase"/>
</dbReference>